<evidence type="ECO:0000313" key="12">
    <source>
        <dbReference type="Proteomes" id="UP001163726"/>
    </source>
</evidence>
<comment type="similarity">
    <text evidence="9">Belongs to the DHPS family.</text>
</comment>
<dbReference type="PROSITE" id="PS50972">
    <property type="entry name" value="PTERIN_BINDING"/>
    <property type="match status" value="1"/>
</dbReference>
<organism evidence="11 12">
    <name type="scientific">Catenovulum adriaticum</name>
    <dbReference type="NCBI Taxonomy" id="2984846"/>
    <lineage>
        <taxon>Bacteria</taxon>
        <taxon>Pseudomonadati</taxon>
        <taxon>Pseudomonadota</taxon>
        <taxon>Gammaproteobacteria</taxon>
        <taxon>Alteromonadales</taxon>
        <taxon>Alteromonadaceae</taxon>
        <taxon>Catenovulum</taxon>
    </lineage>
</organism>
<evidence type="ECO:0000256" key="7">
    <source>
        <dbReference type="ARBA" id="ARBA00022842"/>
    </source>
</evidence>
<dbReference type="PANTHER" id="PTHR20941:SF1">
    <property type="entry name" value="FOLIC ACID SYNTHESIS PROTEIN FOL1"/>
    <property type="match status" value="1"/>
</dbReference>
<comment type="pathway">
    <text evidence="3 9">Cofactor biosynthesis; tetrahydrofolate biosynthesis; 7,8-dihydrofolate from 2-amino-4-hydroxy-6-hydroxymethyl-7,8-dihydropteridine diphosphate and 4-aminobenzoate: step 1/2.</text>
</comment>
<evidence type="ECO:0000256" key="5">
    <source>
        <dbReference type="ARBA" id="ARBA00022679"/>
    </source>
</evidence>
<dbReference type="InterPro" id="IPR011005">
    <property type="entry name" value="Dihydropteroate_synth-like_sf"/>
</dbReference>
<dbReference type="CDD" id="cd00739">
    <property type="entry name" value="DHPS"/>
    <property type="match status" value="1"/>
</dbReference>
<protein>
    <recommendedName>
        <fullName evidence="4 9">Dihydropteroate synthase</fullName>
        <shortName evidence="9">DHPS</shortName>
        <ecNumber evidence="4 9">2.5.1.15</ecNumber>
    </recommendedName>
    <alternativeName>
        <fullName evidence="9">Dihydropteroate pyrophosphorylase</fullName>
    </alternativeName>
</protein>
<comment type="cofactor">
    <cofactor evidence="2 9">
        <name>Mg(2+)</name>
        <dbReference type="ChEBI" id="CHEBI:18420"/>
    </cofactor>
</comment>
<dbReference type="PROSITE" id="PS00792">
    <property type="entry name" value="DHPS_1"/>
    <property type="match status" value="1"/>
</dbReference>
<accession>A0ABY7ANI9</accession>
<evidence type="ECO:0000256" key="3">
    <source>
        <dbReference type="ARBA" id="ARBA00004763"/>
    </source>
</evidence>
<reference evidence="11" key="1">
    <citation type="submission" date="2022-10" db="EMBL/GenBank/DDBJ databases">
        <title>Catenovulum adriacola sp. nov. isolated in the Harbour of Susak.</title>
        <authorList>
            <person name="Schoch T."/>
            <person name="Reich S.J."/>
            <person name="Stoeferle S."/>
            <person name="Flaiz M."/>
            <person name="Kazda M."/>
            <person name="Riedel C.U."/>
            <person name="Duerre P."/>
        </authorList>
    </citation>
    <scope>NUCLEOTIDE SEQUENCE</scope>
    <source>
        <strain evidence="11">TS8</strain>
    </source>
</reference>
<keyword evidence="12" id="KW-1185">Reference proteome</keyword>
<dbReference type="Gene3D" id="3.20.20.20">
    <property type="entry name" value="Dihydropteroate synthase-like"/>
    <property type="match status" value="1"/>
</dbReference>
<dbReference type="EC" id="2.5.1.15" evidence="4 9"/>
<keyword evidence="7 9" id="KW-0460">Magnesium</keyword>
<dbReference type="Pfam" id="PF00809">
    <property type="entry name" value="Pterin_bind"/>
    <property type="match status" value="1"/>
</dbReference>
<dbReference type="InterPro" id="IPR006390">
    <property type="entry name" value="DHP_synth_dom"/>
</dbReference>
<keyword evidence="6 9" id="KW-0479">Metal-binding</keyword>
<proteinExistence type="inferred from homology"/>
<dbReference type="InterPro" id="IPR045031">
    <property type="entry name" value="DHP_synth-like"/>
</dbReference>
<evidence type="ECO:0000256" key="9">
    <source>
        <dbReference type="RuleBase" id="RU361205"/>
    </source>
</evidence>
<keyword evidence="8 9" id="KW-0289">Folate biosynthesis</keyword>
<evidence type="ECO:0000256" key="4">
    <source>
        <dbReference type="ARBA" id="ARBA00012458"/>
    </source>
</evidence>
<evidence type="ECO:0000259" key="10">
    <source>
        <dbReference type="PROSITE" id="PS50972"/>
    </source>
</evidence>
<dbReference type="PANTHER" id="PTHR20941">
    <property type="entry name" value="FOLATE SYNTHESIS PROTEINS"/>
    <property type="match status" value="1"/>
</dbReference>
<gene>
    <name evidence="11" type="primary">folP</name>
    <name evidence="11" type="ORF">OLW01_03200</name>
</gene>
<dbReference type="RefSeq" id="WP_268075177.1">
    <property type="nucleotide sequence ID" value="NZ_CP109965.1"/>
</dbReference>
<dbReference type="EMBL" id="CP109965">
    <property type="protein sequence ID" value="WAJ70832.1"/>
    <property type="molecule type" value="Genomic_DNA"/>
</dbReference>
<dbReference type="GO" id="GO:0004156">
    <property type="term" value="F:dihydropteroate synthase activity"/>
    <property type="evidence" value="ECO:0007669"/>
    <property type="project" value="UniProtKB-EC"/>
</dbReference>
<dbReference type="NCBIfam" id="TIGR01496">
    <property type="entry name" value="DHPS"/>
    <property type="match status" value="1"/>
</dbReference>
<comment type="function">
    <text evidence="9">Catalyzes the condensation of para-aminobenzoate (pABA) with 6-hydroxymethyl-7,8-dihydropterin diphosphate (DHPt-PP) to form 7,8-dihydropteroate (H2Pte), the immediate precursor of folate derivatives.</text>
</comment>
<sequence>MKINKLIQQSTKPLVMGILNVTPDSFSDGGQFNSISHALKQAEHMLDHGVDIIDIGGESTRPGASYVEIEEEKQRVLPVIQAIKAEFDIAVSLDSYKPELMQEAIALGVDLINDVRALEMPGALDIIAQSNVEVCLMHMQGNPVSMQANPTYDDVMGEVYQYLQKRLAACAEKGINKQRIILDPGFGFGKTTSHNYQLLAELEQFKSLGCALLSGLSRKSMLGAVTDKPPAKRLAASLAGAVISALNGADIIRVHDVGQTVDALKVVDAMQKAKGEKQ</sequence>
<feature type="domain" description="Pterin-binding" evidence="10">
    <location>
        <begin position="13"/>
        <end position="265"/>
    </location>
</feature>
<dbReference type="SUPFAM" id="SSF51717">
    <property type="entry name" value="Dihydropteroate synthetase-like"/>
    <property type="match status" value="1"/>
</dbReference>
<keyword evidence="5 9" id="KW-0808">Transferase</keyword>
<dbReference type="PROSITE" id="PS00793">
    <property type="entry name" value="DHPS_2"/>
    <property type="match status" value="1"/>
</dbReference>
<evidence type="ECO:0000256" key="6">
    <source>
        <dbReference type="ARBA" id="ARBA00022723"/>
    </source>
</evidence>
<dbReference type="Proteomes" id="UP001163726">
    <property type="component" value="Chromosome"/>
</dbReference>
<evidence type="ECO:0000256" key="8">
    <source>
        <dbReference type="ARBA" id="ARBA00022909"/>
    </source>
</evidence>
<evidence type="ECO:0000256" key="1">
    <source>
        <dbReference type="ARBA" id="ARBA00000012"/>
    </source>
</evidence>
<evidence type="ECO:0000313" key="11">
    <source>
        <dbReference type="EMBL" id="WAJ70832.1"/>
    </source>
</evidence>
<dbReference type="InterPro" id="IPR000489">
    <property type="entry name" value="Pterin-binding_dom"/>
</dbReference>
<comment type="catalytic activity">
    <reaction evidence="1">
        <text>(7,8-dihydropterin-6-yl)methyl diphosphate + 4-aminobenzoate = 7,8-dihydropteroate + diphosphate</text>
        <dbReference type="Rhea" id="RHEA:19949"/>
        <dbReference type="ChEBI" id="CHEBI:17836"/>
        <dbReference type="ChEBI" id="CHEBI:17839"/>
        <dbReference type="ChEBI" id="CHEBI:33019"/>
        <dbReference type="ChEBI" id="CHEBI:72950"/>
        <dbReference type="EC" id="2.5.1.15"/>
    </reaction>
</comment>
<name>A0ABY7ANI9_9ALTE</name>
<evidence type="ECO:0000256" key="2">
    <source>
        <dbReference type="ARBA" id="ARBA00001946"/>
    </source>
</evidence>